<reference evidence="2 3" key="1">
    <citation type="submission" date="2017-04" db="EMBL/GenBank/DDBJ databases">
        <authorList>
            <person name="Afonso C.L."/>
            <person name="Miller P.J."/>
            <person name="Scott M.A."/>
            <person name="Spackman E."/>
            <person name="Goraichik I."/>
            <person name="Dimitrov K.M."/>
            <person name="Suarez D.L."/>
            <person name="Swayne D.E."/>
        </authorList>
    </citation>
    <scope>NUCLEOTIDE SEQUENCE [LARGE SCALE GENOMIC DNA]</scope>
    <source>
        <strain evidence="2 3">DSM 5090</strain>
    </source>
</reference>
<dbReference type="PANTHER" id="PTHR45036">
    <property type="entry name" value="METHYLTRANSFERASE LIKE 7B"/>
    <property type="match status" value="1"/>
</dbReference>
<keyword evidence="2" id="KW-0489">Methyltransferase</keyword>
<evidence type="ECO:0000313" key="2">
    <source>
        <dbReference type="EMBL" id="SMC80492.1"/>
    </source>
</evidence>
<dbReference type="Gene3D" id="3.40.50.150">
    <property type="entry name" value="Vaccinia Virus protein VP39"/>
    <property type="match status" value="1"/>
</dbReference>
<dbReference type="InterPro" id="IPR052356">
    <property type="entry name" value="Thiol_S-MT"/>
</dbReference>
<keyword evidence="2" id="KW-0808">Transferase</keyword>
<dbReference type="Pfam" id="PF08241">
    <property type="entry name" value="Methyltransf_11"/>
    <property type="match status" value="1"/>
</dbReference>
<name>A0A1W2C6J1_9FIRM</name>
<dbReference type="GO" id="GO:0008757">
    <property type="term" value="F:S-adenosylmethionine-dependent methyltransferase activity"/>
    <property type="evidence" value="ECO:0007669"/>
    <property type="project" value="InterPro"/>
</dbReference>
<organism evidence="2 3">
    <name type="scientific">Sporomusa malonica</name>
    <dbReference type="NCBI Taxonomy" id="112901"/>
    <lineage>
        <taxon>Bacteria</taxon>
        <taxon>Bacillati</taxon>
        <taxon>Bacillota</taxon>
        <taxon>Negativicutes</taxon>
        <taxon>Selenomonadales</taxon>
        <taxon>Sporomusaceae</taxon>
        <taxon>Sporomusa</taxon>
    </lineage>
</organism>
<dbReference type="SUPFAM" id="SSF53335">
    <property type="entry name" value="S-adenosyl-L-methionine-dependent methyltransferases"/>
    <property type="match status" value="1"/>
</dbReference>
<feature type="domain" description="Methyltransferase type 11" evidence="1">
    <location>
        <begin position="47"/>
        <end position="141"/>
    </location>
</feature>
<dbReference type="RefSeq" id="WP_245823970.1">
    <property type="nucleotide sequence ID" value="NZ_CP155572.1"/>
</dbReference>
<evidence type="ECO:0000259" key="1">
    <source>
        <dbReference type="Pfam" id="PF08241"/>
    </source>
</evidence>
<dbReference type="Proteomes" id="UP000192738">
    <property type="component" value="Unassembled WGS sequence"/>
</dbReference>
<accession>A0A1W2C6J1</accession>
<dbReference type="AlphaFoldDB" id="A0A1W2C6J1"/>
<sequence length="208" mass="23239">MSEPFNRETDIVRRRYNRTALFYDWMDKMIPIKLRRKAVEQANGKVLEVGVGTGANLEFYLPGCQVTAIDFSPGMLQKAKQKLTKAKVPVTLLEMDAQNMAFPDNSFDTVIATCVFCSVPDPIQGLQEVKRVCKPGGWIILLEHVRSDNPFLGWVMDVLNPVALHVIGSNINRETVKNVNEAGIHTYSIEEYSGKIIKLIVASPETAS</sequence>
<protein>
    <submittedName>
        <fullName evidence="2">Phosphatidylethanolamine N-methyltransferase /phosphatidyl-N-methylethanolamine N-methyltransferase</fullName>
    </submittedName>
</protein>
<dbReference type="GO" id="GO:0032259">
    <property type="term" value="P:methylation"/>
    <property type="evidence" value="ECO:0007669"/>
    <property type="project" value="UniProtKB-KW"/>
</dbReference>
<dbReference type="InterPro" id="IPR029063">
    <property type="entry name" value="SAM-dependent_MTases_sf"/>
</dbReference>
<keyword evidence="3" id="KW-1185">Reference proteome</keyword>
<dbReference type="InterPro" id="IPR013216">
    <property type="entry name" value="Methyltransf_11"/>
</dbReference>
<evidence type="ECO:0000313" key="3">
    <source>
        <dbReference type="Proteomes" id="UP000192738"/>
    </source>
</evidence>
<dbReference type="CDD" id="cd02440">
    <property type="entry name" value="AdoMet_MTases"/>
    <property type="match status" value="1"/>
</dbReference>
<dbReference type="EMBL" id="FWXI01000009">
    <property type="protein sequence ID" value="SMC80492.1"/>
    <property type="molecule type" value="Genomic_DNA"/>
</dbReference>
<dbReference type="PANTHER" id="PTHR45036:SF1">
    <property type="entry name" value="METHYLTRANSFERASE LIKE 7A"/>
    <property type="match status" value="1"/>
</dbReference>
<proteinExistence type="predicted"/>
<gene>
    <name evidence="2" type="ORF">SAMN04488500_109159</name>
</gene>
<dbReference type="STRING" id="112901.SAMN04488500_109159"/>